<dbReference type="HOGENOM" id="CLU_053381_4_2_1"/>
<reference evidence="3" key="2">
    <citation type="submission" date="2015-01" db="EMBL/GenBank/DDBJ databases">
        <title>Evolutionary Origins and Diversification of the Mycorrhizal Mutualists.</title>
        <authorList>
            <consortium name="DOE Joint Genome Institute"/>
            <consortium name="Mycorrhizal Genomics Consortium"/>
            <person name="Kohler A."/>
            <person name="Kuo A."/>
            <person name="Nagy L.G."/>
            <person name="Floudas D."/>
            <person name="Copeland A."/>
            <person name="Barry K.W."/>
            <person name="Cichocki N."/>
            <person name="Veneault-Fourrey C."/>
            <person name="LaButti K."/>
            <person name="Lindquist E.A."/>
            <person name="Lipzen A."/>
            <person name="Lundell T."/>
            <person name="Morin E."/>
            <person name="Murat C."/>
            <person name="Riley R."/>
            <person name="Ohm R."/>
            <person name="Sun H."/>
            <person name="Tunlid A."/>
            <person name="Henrissat B."/>
            <person name="Grigoriev I.V."/>
            <person name="Hibbett D.S."/>
            <person name="Martin F."/>
        </authorList>
    </citation>
    <scope>NUCLEOTIDE SEQUENCE [LARGE SCALE GENOMIC DNA]</scope>
    <source>
        <strain evidence="3">Zn</strain>
    </source>
</reference>
<reference evidence="2 3" key="1">
    <citation type="submission" date="2014-04" db="EMBL/GenBank/DDBJ databases">
        <authorList>
            <consortium name="DOE Joint Genome Institute"/>
            <person name="Kuo A."/>
            <person name="Martino E."/>
            <person name="Perotto S."/>
            <person name="Kohler A."/>
            <person name="Nagy L.G."/>
            <person name="Floudas D."/>
            <person name="Copeland A."/>
            <person name="Barry K.W."/>
            <person name="Cichocki N."/>
            <person name="Veneault-Fourrey C."/>
            <person name="LaButti K."/>
            <person name="Lindquist E.A."/>
            <person name="Lipzen A."/>
            <person name="Lundell T."/>
            <person name="Morin E."/>
            <person name="Murat C."/>
            <person name="Sun H."/>
            <person name="Tunlid A."/>
            <person name="Henrissat B."/>
            <person name="Grigoriev I.V."/>
            <person name="Hibbett D.S."/>
            <person name="Martin F."/>
            <person name="Nordberg H.P."/>
            <person name="Cantor M.N."/>
            <person name="Hua S.X."/>
        </authorList>
    </citation>
    <scope>NUCLEOTIDE SEQUENCE [LARGE SCALE GENOMIC DNA]</scope>
    <source>
        <strain evidence="2 3">Zn</strain>
    </source>
</reference>
<dbReference type="PANTHER" id="PTHR34883">
    <property type="entry name" value="SERINE-RICH PROTEIN, PUTATIVE-RELATED-RELATED"/>
    <property type="match status" value="1"/>
</dbReference>
<dbReference type="Proteomes" id="UP000054321">
    <property type="component" value="Unassembled WGS sequence"/>
</dbReference>
<sequence>MFFFRFLVATAILQLAHAQLEYVNIQAGTGLHFVHPEVPAGIGDVIVFSFGGPGPMNHSVVQSSYENPCHPLPGGFYSGFVPVPPGAQGGPLLFLVTINTTDPIYYYCGQVGHCQAGMVGVINPPCTGNGIDGPGTFAAFQSAAELVTSVGPIPTVIQGGQLVSTRPTSALTGSPGPTFSGFSASCTTKSNSSSNLTASTTTSAVRPTFSLGAGVSIRHQESPGLLGHVGLQLGIVSVALLAFIFF</sequence>
<evidence type="ECO:0008006" key="4">
    <source>
        <dbReference type="Google" id="ProtNLM"/>
    </source>
</evidence>
<organism evidence="2 3">
    <name type="scientific">Oidiodendron maius (strain Zn)</name>
    <dbReference type="NCBI Taxonomy" id="913774"/>
    <lineage>
        <taxon>Eukaryota</taxon>
        <taxon>Fungi</taxon>
        <taxon>Dikarya</taxon>
        <taxon>Ascomycota</taxon>
        <taxon>Pezizomycotina</taxon>
        <taxon>Leotiomycetes</taxon>
        <taxon>Leotiomycetes incertae sedis</taxon>
        <taxon>Myxotrichaceae</taxon>
        <taxon>Oidiodendron</taxon>
    </lineage>
</organism>
<dbReference type="Gene3D" id="2.60.40.420">
    <property type="entry name" value="Cupredoxins - blue copper proteins"/>
    <property type="match status" value="1"/>
</dbReference>
<dbReference type="InterPro" id="IPR008972">
    <property type="entry name" value="Cupredoxin"/>
</dbReference>
<feature type="signal peptide" evidence="1">
    <location>
        <begin position="1"/>
        <end position="18"/>
    </location>
</feature>
<protein>
    <recommendedName>
        <fullName evidence="4">Phytocyanin domain-containing protein</fullName>
    </recommendedName>
</protein>
<keyword evidence="1" id="KW-0732">Signal</keyword>
<proteinExistence type="predicted"/>
<name>A0A0C3D5K4_OIDMZ</name>
<gene>
    <name evidence="2" type="ORF">OIDMADRAFT_57799</name>
</gene>
<keyword evidence="3" id="KW-1185">Reference proteome</keyword>
<evidence type="ECO:0000313" key="2">
    <source>
        <dbReference type="EMBL" id="KIM97162.1"/>
    </source>
</evidence>
<dbReference type="InterPro" id="IPR052953">
    <property type="entry name" value="Ser-rich/MCO-related"/>
</dbReference>
<evidence type="ECO:0000256" key="1">
    <source>
        <dbReference type="SAM" id="SignalP"/>
    </source>
</evidence>
<dbReference type="CDD" id="cd00920">
    <property type="entry name" value="Cupredoxin"/>
    <property type="match status" value="1"/>
</dbReference>
<dbReference type="PANTHER" id="PTHR34883:SF15">
    <property type="entry name" value="EXTRACELLULAR SERINE-RICH PROTEIN"/>
    <property type="match status" value="1"/>
</dbReference>
<feature type="chain" id="PRO_5002173516" description="Phytocyanin domain-containing protein" evidence="1">
    <location>
        <begin position="19"/>
        <end position="246"/>
    </location>
</feature>
<dbReference type="EMBL" id="KN832882">
    <property type="protein sequence ID" value="KIM97162.1"/>
    <property type="molecule type" value="Genomic_DNA"/>
</dbReference>
<evidence type="ECO:0000313" key="3">
    <source>
        <dbReference type="Proteomes" id="UP000054321"/>
    </source>
</evidence>
<dbReference type="OrthoDB" id="2331100at2759"/>
<dbReference type="SUPFAM" id="SSF49503">
    <property type="entry name" value="Cupredoxins"/>
    <property type="match status" value="1"/>
</dbReference>
<accession>A0A0C3D5K4</accession>
<dbReference type="InParanoid" id="A0A0C3D5K4"/>
<dbReference type="AlphaFoldDB" id="A0A0C3D5K4"/>